<sequence length="133" mass="15177">MYGDYIVSDGDVTAELIRAIRFGYWEEVQALIPVQTDINARDSSDLYWTPLMYAVHEEDLDMVKLLVEAGADVNVRGLEPDEFPLNLAAYGCKNAFSYSNEYIRNKEIFDYLAPLTSPKLREIAQRTLNGFVE</sequence>
<dbReference type="PANTHER" id="PTHR24171">
    <property type="entry name" value="ANKYRIN REPEAT DOMAIN-CONTAINING PROTEIN 39-RELATED"/>
    <property type="match status" value="1"/>
</dbReference>
<dbReference type="Proteomes" id="UP000239001">
    <property type="component" value="Unassembled WGS sequence"/>
</dbReference>
<accession>A0A2T1LVS1</accession>
<reference evidence="4 5" key="1">
    <citation type="submission" date="2018-03" db="EMBL/GenBank/DDBJ databases">
        <title>The ancient ancestry and fast evolution of plastids.</title>
        <authorList>
            <person name="Moore K.R."/>
            <person name="Magnabosco C."/>
            <person name="Momper L."/>
            <person name="Gold D.A."/>
            <person name="Bosak T."/>
            <person name="Fournier G.P."/>
        </authorList>
    </citation>
    <scope>NUCLEOTIDE SEQUENCE [LARGE SCALE GENOMIC DNA]</scope>
    <source>
        <strain evidence="4 5">CCALA 016</strain>
    </source>
</reference>
<dbReference type="InterPro" id="IPR036770">
    <property type="entry name" value="Ankyrin_rpt-contain_sf"/>
</dbReference>
<dbReference type="Gene3D" id="1.25.40.20">
    <property type="entry name" value="Ankyrin repeat-containing domain"/>
    <property type="match status" value="1"/>
</dbReference>
<keyword evidence="2 3" id="KW-0040">ANK repeat</keyword>
<dbReference type="PROSITE" id="PS50088">
    <property type="entry name" value="ANK_REPEAT"/>
    <property type="match status" value="1"/>
</dbReference>
<evidence type="ECO:0000256" key="3">
    <source>
        <dbReference type="PROSITE-ProRule" id="PRU00023"/>
    </source>
</evidence>
<evidence type="ECO:0000256" key="1">
    <source>
        <dbReference type="ARBA" id="ARBA00022737"/>
    </source>
</evidence>
<evidence type="ECO:0000313" key="4">
    <source>
        <dbReference type="EMBL" id="PSF35826.1"/>
    </source>
</evidence>
<protein>
    <submittedName>
        <fullName evidence="4">Uncharacterized protein</fullName>
    </submittedName>
</protein>
<dbReference type="SUPFAM" id="SSF48403">
    <property type="entry name" value="Ankyrin repeat"/>
    <property type="match status" value="1"/>
</dbReference>
<dbReference type="PROSITE" id="PS50297">
    <property type="entry name" value="ANK_REP_REGION"/>
    <property type="match status" value="1"/>
</dbReference>
<organism evidence="4 5">
    <name type="scientific">Aphanothece hegewaldii CCALA 016</name>
    <dbReference type="NCBI Taxonomy" id="2107694"/>
    <lineage>
        <taxon>Bacteria</taxon>
        <taxon>Bacillati</taxon>
        <taxon>Cyanobacteriota</taxon>
        <taxon>Cyanophyceae</taxon>
        <taxon>Oscillatoriophycideae</taxon>
        <taxon>Chroococcales</taxon>
        <taxon>Aphanothecaceae</taxon>
        <taxon>Aphanothece</taxon>
    </lineage>
</organism>
<dbReference type="RefSeq" id="WP_106457806.1">
    <property type="nucleotide sequence ID" value="NZ_PXOH01000017.1"/>
</dbReference>
<gene>
    <name evidence="4" type="ORF">C7H19_15500</name>
</gene>
<evidence type="ECO:0000256" key="2">
    <source>
        <dbReference type="ARBA" id="ARBA00023043"/>
    </source>
</evidence>
<dbReference type="OrthoDB" id="9772065at2"/>
<dbReference type="AlphaFoldDB" id="A0A2T1LVS1"/>
<dbReference type="SMART" id="SM00248">
    <property type="entry name" value="ANK"/>
    <property type="match status" value="1"/>
</dbReference>
<comment type="caution">
    <text evidence="4">The sequence shown here is derived from an EMBL/GenBank/DDBJ whole genome shotgun (WGS) entry which is preliminary data.</text>
</comment>
<keyword evidence="1" id="KW-0677">Repeat</keyword>
<dbReference type="PANTHER" id="PTHR24171:SF9">
    <property type="entry name" value="ANKYRIN REPEAT DOMAIN-CONTAINING PROTEIN 39"/>
    <property type="match status" value="1"/>
</dbReference>
<proteinExistence type="predicted"/>
<name>A0A2T1LVS1_9CHRO</name>
<dbReference type="EMBL" id="PXOH01000017">
    <property type="protein sequence ID" value="PSF35826.1"/>
    <property type="molecule type" value="Genomic_DNA"/>
</dbReference>
<reference evidence="4 5" key="2">
    <citation type="submission" date="2018-03" db="EMBL/GenBank/DDBJ databases">
        <authorList>
            <person name="Keele B.F."/>
        </authorList>
    </citation>
    <scope>NUCLEOTIDE SEQUENCE [LARGE SCALE GENOMIC DNA]</scope>
    <source>
        <strain evidence="4 5">CCALA 016</strain>
    </source>
</reference>
<keyword evidence="5" id="KW-1185">Reference proteome</keyword>
<dbReference type="Pfam" id="PF12796">
    <property type="entry name" value="Ank_2"/>
    <property type="match status" value="1"/>
</dbReference>
<evidence type="ECO:0000313" key="5">
    <source>
        <dbReference type="Proteomes" id="UP000239001"/>
    </source>
</evidence>
<dbReference type="InterPro" id="IPR002110">
    <property type="entry name" value="Ankyrin_rpt"/>
</dbReference>
<feature type="repeat" description="ANK" evidence="3">
    <location>
        <begin position="49"/>
        <end position="78"/>
    </location>
</feature>